<name>A0A2N5S981_9BASI</name>
<dbReference type="EMBL" id="PGCI01000991">
    <property type="protein sequence ID" value="PLW09791.1"/>
    <property type="molecule type" value="Genomic_DNA"/>
</dbReference>
<organism evidence="2 3">
    <name type="scientific">Puccinia coronata f. sp. avenae</name>
    <dbReference type="NCBI Taxonomy" id="200324"/>
    <lineage>
        <taxon>Eukaryota</taxon>
        <taxon>Fungi</taxon>
        <taxon>Dikarya</taxon>
        <taxon>Basidiomycota</taxon>
        <taxon>Pucciniomycotina</taxon>
        <taxon>Pucciniomycetes</taxon>
        <taxon>Pucciniales</taxon>
        <taxon>Pucciniaceae</taxon>
        <taxon>Puccinia</taxon>
    </lineage>
</organism>
<evidence type="ECO:0000256" key="1">
    <source>
        <dbReference type="SAM" id="MobiDB-lite"/>
    </source>
</evidence>
<comment type="caution">
    <text evidence="2">The sequence shown here is derived from an EMBL/GenBank/DDBJ whole genome shotgun (WGS) entry which is preliminary data.</text>
</comment>
<gene>
    <name evidence="2" type="ORF">PCASD_18163</name>
</gene>
<sequence>MERRPPRSIFGQCKNTFKSMRNKLKGSQPAPTSTSAPLNDQIESSMGSHQSLQDTSEQRWIDKYEHYTCPTCRAEDPVSQAQIQANFDRQLKQLNPPRHLTRFNIFETVARYHEDWLGRLEEQHRNTGGLTSPVEYSDGLIRAPFTRLERQLERHEEQLRRLTVGLDRPPRQLELQSTDSEDPSAWLDSLEELLKDHGKWIDHLQYGSSVHR</sequence>
<protein>
    <submittedName>
        <fullName evidence="2">Uncharacterized protein</fullName>
    </submittedName>
</protein>
<proteinExistence type="predicted"/>
<feature type="compositionally biased region" description="Polar residues" evidence="1">
    <location>
        <begin position="29"/>
        <end position="55"/>
    </location>
</feature>
<evidence type="ECO:0000313" key="3">
    <source>
        <dbReference type="Proteomes" id="UP000235392"/>
    </source>
</evidence>
<dbReference type="Proteomes" id="UP000235392">
    <property type="component" value="Unassembled WGS sequence"/>
</dbReference>
<accession>A0A2N5S981</accession>
<reference evidence="2 3" key="1">
    <citation type="submission" date="2017-11" db="EMBL/GenBank/DDBJ databases">
        <title>De novo assembly and phasing of dikaryotic genomes from two isolates of Puccinia coronata f. sp. avenae, the causal agent of oat crown rust.</title>
        <authorList>
            <person name="Miller M.E."/>
            <person name="Zhang Y."/>
            <person name="Omidvar V."/>
            <person name="Sperschneider J."/>
            <person name="Schwessinger B."/>
            <person name="Raley C."/>
            <person name="Palmer J.M."/>
            <person name="Garnica D."/>
            <person name="Upadhyaya N."/>
            <person name="Rathjen J."/>
            <person name="Taylor J.M."/>
            <person name="Park R.F."/>
            <person name="Dodds P.N."/>
            <person name="Hirsch C.D."/>
            <person name="Kianian S.F."/>
            <person name="Figueroa M."/>
        </authorList>
    </citation>
    <scope>NUCLEOTIDE SEQUENCE [LARGE SCALE GENOMIC DNA]</scope>
    <source>
        <strain evidence="2">12SD80</strain>
    </source>
</reference>
<feature type="region of interest" description="Disordered" evidence="1">
    <location>
        <begin position="22"/>
        <end position="56"/>
    </location>
</feature>
<dbReference type="AlphaFoldDB" id="A0A2N5S981"/>
<evidence type="ECO:0000313" key="2">
    <source>
        <dbReference type="EMBL" id="PLW09791.1"/>
    </source>
</evidence>